<proteinExistence type="predicted"/>
<accession>A0ACB8CRW2</accession>
<comment type="caution">
    <text evidence="1">The sequence shown here is derived from an EMBL/GenBank/DDBJ whole genome shotgun (WGS) entry which is preliminary data.</text>
</comment>
<name>A0ACB8CRW2_DERSI</name>
<protein>
    <submittedName>
        <fullName evidence="1">Uncharacterized protein</fullName>
    </submittedName>
</protein>
<organism evidence="1 2">
    <name type="scientific">Dermacentor silvarum</name>
    <name type="common">Tick</name>
    <dbReference type="NCBI Taxonomy" id="543639"/>
    <lineage>
        <taxon>Eukaryota</taxon>
        <taxon>Metazoa</taxon>
        <taxon>Ecdysozoa</taxon>
        <taxon>Arthropoda</taxon>
        <taxon>Chelicerata</taxon>
        <taxon>Arachnida</taxon>
        <taxon>Acari</taxon>
        <taxon>Parasitiformes</taxon>
        <taxon>Ixodida</taxon>
        <taxon>Ixodoidea</taxon>
        <taxon>Ixodidae</taxon>
        <taxon>Rhipicephalinae</taxon>
        <taxon>Dermacentor</taxon>
    </lineage>
</organism>
<reference evidence="1" key="1">
    <citation type="submission" date="2020-05" db="EMBL/GenBank/DDBJ databases">
        <title>Large-scale comparative analyses of tick genomes elucidate their genetic diversity and vector capacities.</title>
        <authorList>
            <person name="Jia N."/>
            <person name="Wang J."/>
            <person name="Shi W."/>
            <person name="Du L."/>
            <person name="Sun Y."/>
            <person name="Zhan W."/>
            <person name="Jiang J."/>
            <person name="Wang Q."/>
            <person name="Zhang B."/>
            <person name="Ji P."/>
            <person name="Sakyi L.B."/>
            <person name="Cui X."/>
            <person name="Yuan T."/>
            <person name="Jiang B."/>
            <person name="Yang W."/>
            <person name="Lam T.T.-Y."/>
            <person name="Chang Q."/>
            <person name="Ding S."/>
            <person name="Wang X."/>
            <person name="Zhu J."/>
            <person name="Ruan X."/>
            <person name="Zhao L."/>
            <person name="Wei J."/>
            <person name="Que T."/>
            <person name="Du C."/>
            <person name="Cheng J."/>
            <person name="Dai P."/>
            <person name="Han X."/>
            <person name="Huang E."/>
            <person name="Gao Y."/>
            <person name="Liu J."/>
            <person name="Shao H."/>
            <person name="Ye R."/>
            <person name="Li L."/>
            <person name="Wei W."/>
            <person name="Wang X."/>
            <person name="Wang C."/>
            <person name="Yang T."/>
            <person name="Huo Q."/>
            <person name="Li W."/>
            <person name="Guo W."/>
            <person name="Chen H."/>
            <person name="Zhou L."/>
            <person name="Ni X."/>
            <person name="Tian J."/>
            <person name="Zhou Y."/>
            <person name="Sheng Y."/>
            <person name="Liu T."/>
            <person name="Pan Y."/>
            <person name="Xia L."/>
            <person name="Li J."/>
            <person name="Zhao F."/>
            <person name="Cao W."/>
        </authorList>
    </citation>
    <scope>NUCLEOTIDE SEQUENCE</scope>
    <source>
        <strain evidence="1">Dsil-2018</strain>
    </source>
</reference>
<sequence>MVKDAGVDLVYNSYHNIRRAGGVEMKGLKVNSIQRRPMLQAPITEEYRFVPYMDNEVASREREKVWREYADVCSRISQRVMENIEDKESHSNKALHNFTDVPEEVLNRYIENIPSNQGLLQLLVTAQKEANGNASLASTMKSALLSSKTTLEDDILNTAILEEDPLRFVLDVVLENTSSKKLRVLEFADKESVTAIGPRVSALLSMYDVHLKTEYTFAHLNPDGLAPEQVPEGKVLVAQDQPSVSGSEALPDADLVIAFCGVMSSSVDLDILAENVVSKCKEKAFVLICHRTALTVAEELLSRVSGVPFPVYSVKATNAALTSRGFRLVAQKSNNISTLLLFRKVTVAVDATKQVVVRVQNESFRWVESLKEKAVEHDKTTAENIWLLAEDAGGEAKATTQFAYLNVQTRGDLSSLQWYESSLGYLSPCEKVGPEGLFVDVYYAAINFRDVMLASGKVNMDTARGDSVAEEAFLGMEYSGRDWNGRRVMGMVNGKGIATALAADPIMMWDIPESWTMEEAATVPVAYSTVYYALVVRADMQPGESLLVHSGSGGVGQAAITIALSMGCTVFTTVGSQEKREFLKRRFPVLKDRNFANSRDLSFEEHIMCETKGRGVDLVLNSLSEEKLQASVRCLATHGRFVEIGKFDLFENNNLGMSVFLQDVNFHGVMLDSFLLPNSAAVAHKHRVAELLREGIKSGVVQPLDVTMFTREQTEQAFRFIASGKHIGKVVIQMRPEENARTTRAPPLTLEAVARPCFYRHKSYVIVGGLGGFGLELAEWMVSRGCRNLVLVSRSGVRTGYQKLCLQRWSVLGATVLVLRDALIENQSSEMYADVCKPKVLGTQCLDDVSRSGCPELDHFVVFSSVACGRGNVGQTNYGFANSVMERLCERRVADGLPGLAIQWGPIGDVGVVHDVMGADVTVAGLMPQPINSCLAVLDYFLSQNHPVVSCFVKSSPSSTLDNRDKRDLAQSVLHILGIKDTSKMNPTISLGELGIDSLMSIEVKQLLERDYDVTLTVQEIQQLSISQLREISEACSHNSPVSGTSGPAEEGQDLERSD</sequence>
<keyword evidence="2" id="KW-1185">Reference proteome</keyword>
<evidence type="ECO:0000313" key="2">
    <source>
        <dbReference type="Proteomes" id="UP000821865"/>
    </source>
</evidence>
<dbReference type="EMBL" id="CM023474">
    <property type="protein sequence ID" value="KAH7949673.1"/>
    <property type="molecule type" value="Genomic_DNA"/>
</dbReference>
<evidence type="ECO:0000313" key="1">
    <source>
        <dbReference type="EMBL" id="KAH7949673.1"/>
    </source>
</evidence>
<dbReference type="Proteomes" id="UP000821865">
    <property type="component" value="Chromosome 5"/>
</dbReference>
<gene>
    <name evidence="1" type="ORF">HPB49_013646</name>
</gene>